<gene>
    <name evidence="2" type="primary">LOC107881591</name>
</gene>
<dbReference type="Proteomes" id="UP000694861">
    <property type="component" value="Linkage group LG7"/>
</dbReference>
<reference evidence="1" key="1">
    <citation type="journal article" date="2012" name="Nat. Commun.">
        <title>The genome of Prunus mume.</title>
        <authorList>
            <person name="Zhang Q."/>
            <person name="Chen W."/>
            <person name="Sun L."/>
            <person name="Zhao F."/>
            <person name="Huang B."/>
            <person name="Yang W."/>
            <person name="Tao Y."/>
            <person name="Wang J."/>
            <person name="Yuan Z."/>
            <person name="Fan G."/>
            <person name="Xing Z."/>
            <person name="Han C."/>
            <person name="Pan H."/>
            <person name="Zhong X."/>
            <person name="Shi W."/>
            <person name="Liang X."/>
            <person name="Du D."/>
            <person name="Sun F."/>
            <person name="Xu Z."/>
            <person name="Hao R."/>
            <person name="Lv T."/>
            <person name="Lv Y."/>
            <person name="Zheng Z."/>
            <person name="Sun M."/>
            <person name="Luo L."/>
            <person name="Cai M."/>
            <person name="Gao Y."/>
            <person name="Wang J."/>
            <person name="Yin Y."/>
            <person name="Xu X."/>
            <person name="Cheng T."/>
            <person name="Wang J."/>
        </authorList>
    </citation>
    <scope>NUCLEOTIDE SEQUENCE [LARGE SCALE GENOMIC DNA]</scope>
</reference>
<sequence>MGTRYISQFSASAAELTLGQGMMASRQDELLGKISEMEKSGGKISEMEKSAGKILEMEKTLGQLLDFSKSITQELRLLRPPSTVIENYNPSHPNPEAYDLYPRSVHGQLTPGLGTFVNDGKSRRI</sequence>
<organism evidence="1 2">
    <name type="scientific">Prunus mume</name>
    <name type="common">Japanese apricot</name>
    <name type="synonym">Armeniaca mume</name>
    <dbReference type="NCBI Taxonomy" id="102107"/>
    <lineage>
        <taxon>Eukaryota</taxon>
        <taxon>Viridiplantae</taxon>
        <taxon>Streptophyta</taxon>
        <taxon>Embryophyta</taxon>
        <taxon>Tracheophyta</taxon>
        <taxon>Spermatophyta</taxon>
        <taxon>Magnoliopsida</taxon>
        <taxon>eudicotyledons</taxon>
        <taxon>Gunneridae</taxon>
        <taxon>Pentapetalae</taxon>
        <taxon>rosids</taxon>
        <taxon>fabids</taxon>
        <taxon>Rosales</taxon>
        <taxon>Rosaceae</taxon>
        <taxon>Amygdaloideae</taxon>
        <taxon>Amygdaleae</taxon>
        <taxon>Prunus</taxon>
    </lineage>
</organism>
<keyword evidence="1" id="KW-1185">Reference proteome</keyword>
<protein>
    <submittedName>
        <fullName evidence="2">Uncharacterized protein LOC107881591 isoform X1</fullName>
    </submittedName>
</protein>
<name>A0ABM1LUW8_PRUMU</name>
<accession>A0ABM1LUW8</accession>
<dbReference type="GeneID" id="107881591"/>
<dbReference type="RefSeq" id="XP_016651195.1">
    <property type="nucleotide sequence ID" value="XM_016795709.1"/>
</dbReference>
<proteinExistence type="predicted"/>
<evidence type="ECO:0000313" key="1">
    <source>
        <dbReference type="Proteomes" id="UP000694861"/>
    </source>
</evidence>
<evidence type="ECO:0000313" key="2">
    <source>
        <dbReference type="RefSeq" id="XP_016651195.1"/>
    </source>
</evidence>
<reference evidence="2" key="2">
    <citation type="submission" date="2025-08" db="UniProtKB">
        <authorList>
            <consortium name="RefSeq"/>
        </authorList>
    </citation>
    <scope>IDENTIFICATION</scope>
</reference>